<accession>A0AAN8JV02</accession>
<keyword evidence="2" id="KW-0863">Zinc-finger</keyword>
<proteinExistence type="predicted"/>
<dbReference type="EMBL" id="JAZGQO010000007">
    <property type="protein sequence ID" value="KAK6182709.1"/>
    <property type="molecule type" value="Genomic_DNA"/>
</dbReference>
<protein>
    <recommendedName>
        <fullName evidence="6">CHHC U11-48K-type domain-containing protein</fullName>
    </recommendedName>
</protein>
<feature type="domain" description="CHHC U11-48K-type" evidence="6">
    <location>
        <begin position="45"/>
        <end position="72"/>
    </location>
</feature>
<dbReference type="GO" id="GO:0008270">
    <property type="term" value="F:zinc ion binding"/>
    <property type="evidence" value="ECO:0007669"/>
    <property type="project" value="UniProtKB-KW"/>
</dbReference>
<dbReference type="Proteomes" id="UP001347796">
    <property type="component" value="Unassembled WGS sequence"/>
</dbReference>
<feature type="compositionally biased region" description="Polar residues" evidence="5">
    <location>
        <begin position="244"/>
        <end position="258"/>
    </location>
</feature>
<dbReference type="InterPro" id="IPR022776">
    <property type="entry name" value="TRM13/UPF0224_CHHC_Znf_dom"/>
</dbReference>
<feature type="region of interest" description="Disordered" evidence="5">
    <location>
        <begin position="157"/>
        <end position="185"/>
    </location>
</feature>
<dbReference type="PANTHER" id="PTHR21402:SF5">
    <property type="entry name" value="GAMETOCYTE SPECIFIC FACTOR 1"/>
    <property type="match status" value="1"/>
</dbReference>
<feature type="compositionally biased region" description="Basic and acidic residues" evidence="5">
    <location>
        <begin position="176"/>
        <end position="185"/>
    </location>
</feature>
<comment type="caution">
    <text evidence="7">The sequence shown here is derived from an EMBL/GenBank/DDBJ whole genome shotgun (WGS) entry which is preliminary data.</text>
</comment>
<dbReference type="AlphaFoldDB" id="A0AAN8JV02"/>
<feature type="compositionally biased region" description="Polar residues" evidence="5">
    <location>
        <begin position="360"/>
        <end position="371"/>
    </location>
</feature>
<evidence type="ECO:0000313" key="8">
    <source>
        <dbReference type="Proteomes" id="UP001347796"/>
    </source>
</evidence>
<evidence type="ECO:0000256" key="3">
    <source>
        <dbReference type="ARBA" id="ARBA00022833"/>
    </source>
</evidence>
<keyword evidence="1" id="KW-0479">Metal-binding</keyword>
<dbReference type="PROSITE" id="PS51800">
    <property type="entry name" value="ZF_CHHC_U11_48K"/>
    <property type="match status" value="2"/>
</dbReference>
<evidence type="ECO:0000259" key="6">
    <source>
        <dbReference type="PROSITE" id="PS51800"/>
    </source>
</evidence>
<name>A0AAN8JV02_PATCE</name>
<feature type="region of interest" description="Disordered" evidence="5">
    <location>
        <begin position="403"/>
        <end position="437"/>
    </location>
</feature>
<dbReference type="SUPFAM" id="SSF57667">
    <property type="entry name" value="beta-beta-alpha zinc fingers"/>
    <property type="match status" value="1"/>
</dbReference>
<reference evidence="7 8" key="1">
    <citation type="submission" date="2024-01" db="EMBL/GenBank/DDBJ databases">
        <title>The genome of the rayed Mediterranean limpet Patella caerulea (Linnaeus, 1758).</title>
        <authorList>
            <person name="Anh-Thu Weber A."/>
            <person name="Halstead-Nussloch G."/>
        </authorList>
    </citation>
    <scope>NUCLEOTIDE SEQUENCE [LARGE SCALE GENOMIC DNA]</scope>
    <source>
        <strain evidence="7">AATW-2023a</strain>
        <tissue evidence="7">Whole specimen</tissue>
    </source>
</reference>
<feature type="domain" description="CHHC U11-48K-type" evidence="6">
    <location>
        <begin position="12"/>
        <end position="39"/>
    </location>
</feature>
<feature type="region of interest" description="Disordered" evidence="5">
    <location>
        <begin position="240"/>
        <end position="291"/>
    </location>
</feature>
<feature type="region of interest" description="Disordered" evidence="5">
    <location>
        <begin position="320"/>
        <end position="371"/>
    </location>
</feature>
<feature type="coiled-coil region" evidence="4">
    <location>
        <begin position="452"/>
        <end position="481"/>
    </location>
</feature>
<evidence type="ECO:0000256" key="1">
    <source>
        <dbReference type="ARBA" id="ARBA00022723"/>
    </source>
</evidence>
<keyword evidence="4" id="KW-0175">Coiled coil</keyword>
<keyword evidence="8" id="KW-1185">Reference proteome</keyword>
<evidence type="ECO:0000256" key="2">
    <source>
        <dbReference type="ARBA" id="ARBA00022771"/>
    </source>
</evidence>
<keyword evidence="3" id="KW-0862">Zinc</keyword>
<feature type="compositionally biased region" description="Polar residues" evidence="5">
    <location>
        <begin position="417"/>
        <end position="427"/>
    </location>
</feature>
<evidence type="ECO:0000256" key="5">
    <source>
        <dbReference type="SAM" id="MobiDB-lite"/>
    </source>
</evidence>
<dbReference type="Pfam" id="PF05253">
    <property type="entry name" value="zf-U11-48K"/>
    <property type="match status" value="2"/>
</dbReference>
<dbReference type="PANTHER" id="PTHR21402">
    <property type="entry name" value="GAMETOCYTE SPECIFIC FACTOR 1-RELATED"/>
    <property type="match status" value="1"/>
</dbReference>
<sequence>MADYKILDPEDTVECPYDKSHMVRVKRMQYHLLKCRKNFASTKDYLTCPYNATHDIPRPEFRFHMSTCPDRSVVEKTIRYEAAKGTESIERLKGNTDVPAYNSYEVSATEDWDTEIPAEPRMGVNPEFFLTQTRRNLAGMTPLEKRQFHSSLAPDVNDLKSQQQKSQYRPVGMQPVKEKEKKVRLPKEKSQAEVLYAAQQTRIPQQPSTVFQYSLAMAGVGRGRGVVASNNQHLGLGRGALVNQPVTPNPQTLSNNAGQDDPPDSIKPYLLGSRPRRRGINNMSNQTGNFRDVVDTEDFEGTDHVISNLSNGVQSATIAVSATSTRPKGRGRAKAPMPSSGLGRGERLQNGNRDPMSNVIPPSSKSWASHVNGSNTSNFPIYQPEPTAPSSFNINDYPALGAKSKGHHVVHSDDVSTDGSNTDSNELLESAKKSKGIRKKLTSIAKLEEKQKNGVKLNAEELKKINKRQELEEQLANLSVN</sequence>
<dbReference type="InterPro" id="IPR051591">
    <property type="entry name" value="UPF0224_FAM112_RNA_Proc"/>
</dbReference>
<evidence type="ECO:0000313" key="7">
    <source>
        <dbReference type="EMBL" id="KAK6182709.1"/>
    </source>
</evidence>
<evidence type="ECO:0000256" key="4">
    <source>
        <dbReference type="SAM" id="Coils"/>
    </source>
</evidence>
<organism evidence="7 8">
    <name type="scientific">Patella caerulea</name>
    <name type="common">Rayed Mediterranean limpet</name>
    <dbReference type="NCBI Taxonomy" id="87958"/>
    <lineage>
        <taxon>Eukaryota</taxon>
        <taxon>Metazoa</taxon>
        <taxon>Spiralia</taxon>
        <taxon>Lophotrochozoa</taxon>
        <taxon>Mollusca</taxon>
        <taxon>Gastropoda</taxon>
        <taxon>Patellogastropoda</taxon>
        <taxon>Patelloidea</taxon>
        <taxon>Patellidae</taxon>
        <taxon>Patella</taxon>
    </lineage>
</organism>
<dbReference type="InterPro" id="IPR036236">
    <property type="entry name" value="Znf_C2H2_sf"/>
</dbReference>
<gene>
    <name evidence="7" type="ORF">SNE40_010332</name>
</gene>